<comment type="caution">
    <text evidence="1">The sequence shown here is derived from an EMBL/GenBank/DDBJ whole genome shotgun (WGS) entry which is preliminary data.</text>
</comment>
<proteinExistence type="predicted"/>
<name>A0ABD1WHE8_9LAMI</name>
<organism evidence="1 2">
    <name type="scientific">Forsythia ovata</name>
    <dbReference type="NCBI Taxonomy" id="205694"/>
    <lineage>
        <taxon>Eukaryota</taxon>
        <taxon>Viridiplantae</taxon>
        <taxon>Streptophyta</taxon>
        <taxon>Embryophyta</taxon>
        <taxon>Tracheophyta</taxon>
        <taxon>Spermatophyta</taxon>
        <taxon>Magnoliopsida</taxon>
        <taxon>eudicotyledons</taxon>
        <taxon>Gunneridae</taxon>
        <taxon>Pentapetalae</taxon>
        <taxon>asterids</taxon>
        <taxon>lamiids</taxon>
        <taxon>Lamiales</taxon>
        <taxon>Oleaceae</taxon>
        <taxon>Forsythieae</taxon>
        <taxon>Forsythia</taxon>
    </lineage>
</organism>
<dbReference type="EMBL" id="JBFOLJ010000003">
    <property type="protein sequence ID" value="KAL2548213.1"/>
    <property type="molecule type" value="Genomic_DNA"/>
</dbReference>
<evidence type="ECO:0000313" key="1">
    <source>
        <dbReference type="EMBL" id="KAL2548213.1"/>
    </source>
</evidence>
<evidence type="ECO:0000313" key="2">
    <source>
        <dbReference type="Proteomes" id="UP001604277"/>
    </source>
</evidence>
<gene>
    <name evidence="1" type="ORF">Fot_09743</name>
</gene>
<accession>A0ABD1WHE8</accession>
<reference evidence="2" key="1">
    <citation type="submission" date="2024-07" db="EMBL/GenBank/DDBJ databases">
        <title>Two chromosome-level genome assemblies of Korean endemic species Abeliophyllum distichum and Forsythia ovata (Oleaceae).</title>
        <authorList>
            <person name="Jang H."/>
        </authorList>
    </citation>
    <scope>NUCLEOTIDE SEQUENCE [LARGE SCALE GENOMIC DNA]</scope>
</reference>
<sequence>MAVTSPSKRCKGGFPDTCSPGSSIQLKRIVKGGIETNVQRTKYVRTSVPITLRISGGVGPSSLSEKFSNGTSTMDIDGLRDICTNYARSFDQVAFEDYARLFDSFRTMQGLLIGMP</sequence>
<protein>
    <submittedName>
        <fullName evidence="1">Uncharacterized protein</fullName>
    </submittedName>
</protein>
<keyword evidence="2" id="KW-1185">Reference proteome</keyword>
<dbReference type="AlphaFoldDB" id="A0ABD1WHE8"/>
<dbReference type="Proteomes" id="UP001604277">
    <property type="component" value="Unassembled WGS sequence"/>
</dbReference>